<dbReference type="Proteomes" id="UP000008810">
    <property type="component" value="Chromosome 1"/>
</dbReference>
<evidence type="ECO:0000313" key="2">
    <source>
        <dbReference type="EMBL" id="PNT73955.1"/>
    </source>
</evidence>
<reference evidence="2" key="2">
    <citation type="submission" date="2017-06" db="EMBL/GenBank/DDBJ databases">
        <title>WGS assembly of Brachypodium distachyon.</title>
        <authorList>
            <consortium name="The International Brachypodium Initiative"/>
            <person name="Lucas S."/>
            <person name="Harmon-Smith M."/>
            <person name="Lail K."/>
            <person name="Tice H."/>
            <person name="Grimwood J."/>
            <person name="Bruce D."/>
            <person name="Barry K."/>
            <person name="Shu S."/>
            <person name="Lindquist E."/>
            <person name="Wang M."/>
            <person name="Pitluck S."/>
            <person name="Vogel J.P."/>
            <person name="Garvin D.F."/>
            <person name="Mockler T.C."/>
            <person name="Schmutz J."/>
            <person name="Rokhsar D."/>
            <person name="Bevan M.W."/>
        </authorList>
    </citation>
    <scope>NUCLEOTIDE SEQUENCE</scope>
    <source>
        <strain evidence="2">Bd21</strain>
    </source>
</reference>
<dbReference type="EMBL" id="CM000880">
    <property type="protein sequence ID" value="PNT73955.1"/>
    <property type="molecule type" value="Genomic_DNA"/>
</dbReference>
<dbReference type="Gramene" id="PNT73955">
    <property type="protein sequence ID" value="PNT73955"/>
    <property type="gene ID" value="BRADI_1g04975v3"/>
</dbReference>
<dbReference type="EnsemblPlants" id="PNT73955">
    <property type="protein sequence ID" value="PNT73955"/>
    <property type="gene ID" value="BRADI_1g04975v3"/>
</dbReference>
<reference evidence="3" key="3">
    <citation type="submission" date="2018-08" db="UniProtKB">
        <authorList>
            <consortium name="EnsemblPlants"/>
        </authorList>
    </citation>
    <scope>IDENTIFICATION</scope>
    <source>
        <strain evidence="3">cv. Bd21</strain>
    </source>
</reference>
<dbReference type="InParanoid" id="A0A2K2DI45"/>
<keyword evidence="4" id="KW-1185">Reference proteome</keyword>
<protein>
    <submittedName>
        <fullName evidence="2 3">Uncharacterized protein</fullName>
    </submittedName>
</protein>
<sequence length="82" mass="8922">MAAGRGRGPRNFFAGAQVAGPFPVRSGGSGMAGSGRRRRGGGDGTGMKSMVFSRDRFSVFREGILVPYIWYDDRELGKFLKF</sequence>
<organism evidence="2">
    <name type="scientific">Brachypodium distachyon</name>
    <name type="common">Purple false brome</name>
    <name type="synonym">Trachynia distachya</name>
    <dbReference type="NCBI Taxonomy" id="15368"/>
    <lineage>
        <taxon>Eukaryota</taxon>
        <taxon>Viridiplantae</taxon>
        <taxon>Streptophyta</taxon>
        <taxon>Embryophyta</taxon>
        <taxon>Tracheophyta</taxon>
        <taxon>Spermatophyta</taxon>
        <taxon>Magnoliopsida</taxon>
        <taxon>Liliopsida</taxon>
        <taxon>Poales</taxon>
        <taxon>Poaceae</taxon>
        <taxon>BOP clade</taxon>
        <taxon>Pooideae</taxon>
        <taxon>Stipodae</taxon>
        <taxon>Brachypodieae</taxon>
        <taxon>Brachypodium</taxon>
    </lineage>
</organism>
<evidence type="ECO:0000313" key="3">
    <source>
        <dbReference type="EnsemblPlants" id="PNT73955"/>
    </source>
</evidence>
<reference evidence="2 3" key="1">
    <citation type="journal article" date="2010" name="Nature">
        <title>Genome sequencing and analysis of the model grass Brachypodium distachyon.</title>
        <authorList>
            <consortium name="International Brachypodium Initiative"/>
        </authorList>
    </citation>
    <scope>NUCLEOTIDE SEQUENCE [LARGE SCALE GENOMIC DNA]</scope>
    <source>
        <strain evidence="2 3">Bd21</strain>
    </source>
</reference>
<proteinExistence type="predicted"/>
<feature type="region of interest" description="Disordered" evidence="1">
    <location>
        <begin position="24"/>
        <end position="46"/>
    </location>
</feature>
<evidence type="ECO:0000313" key="4">
    <source>
        <dbReference type="Proteomes" id="UP000008810"/>
    </source>
</evidence>
<name>A0A2K2DI45_BRADI</name>
<accession>A0A2K2DI45</accession>
<gene>
    <name evidence="2" type="ORF">BRADI_1g04975v3</name>
</gene>
<dbReference type="AlphaFoldDB" id="A0A2K2DI45"/>
<evidence type="ECO:0000256" key="1">
    <source>
        <dbReference type="SAM" id="MobiDB-lite"/>
    </source>
</evidence>